<evidence type="ECO:0000313" key="2">
    <source>
        <dbReference type="Proteomes" id="UP000295735"/>
    </source>
</evidence>
<reference evidence="1 2" key="1">
    <citation type="submission" date="2019-09" db="EMBL/GenBank/DDBJ databases">
        <authorList>
            <person name="Mazhar S."/>
            <person name="Altermann E."/>
            <person name="Hill C."/>
            <person name="Mcauliffe O."/>
        </authorList>
    </citation>
    <scope>NUCLEOTIDE SEQUENCE [LARGE SCALE GENOMIC DNA]</scope>
    <source>
        <strain evidence="1 2">ATCC 51831</strain>
    </source>
</reference>
<accession>A0ABQ6R7R6</accession>
<comment type="caution">
    <text evidence="1">The sequence shown here is derived from an EMBL/GenBank/DDBJ whole genome shotgun (WGS) entry which is preliminary data.</text>
</comment>
<dbReference type="EMBL" id="SCWC02000005">
    <property type="protein sequence ID" value="KAA1039137.1"/>
    <property type="molecule type" value="Genomic_DNA"/>
</dbReference>
<evidence type="ECO:0000313" key="1">
    <source>
        <dbReference type="EMBL" id="KAA1039137.1"/>
    </source>
</evidence>
<sequence>MSSNLYSGIYKADDIEFRVYGRHVMIKGHHFIRIEAGLEYPVDRETLREEKQSEQVVDILSESAERSEININDLALKLATNRPQGISSIGMTTEEAIEAQKLVDENFKKTFTKRQGEVDETI</sequence>
<name>A0ABQ6R7R6_9STAP</name>
<organism evidence="1 2">
    <name type="scientific">Macrococcus equipercicus</name>
    <dbReference type="NCBI Taxonomy" id="69967"/>
    <lineage>
        <taxon>Bacteria</taxon>
        <taxon>Bacillati</taxon>
        <taxon>Bacillota</taxon>
        <taxon>Bacilli</taxon>
        <taxon>Bacillales</taxon>
        <taxon>Staphylococcaceae</taxon>
        <taxon>Macrococcus</taxon>
    </lineage>
</organism>
<keyword evidence="2" id="KW-1185">Reference proteome</keyword>
<protein>
    <submittedName>
        <fullName evidence="1">Uncharacterized protein</fullName>
    </submittedName>
</protein>
<gene>
    <name evidence="1" type="ORF">ERX35_007945</name>
</gene>
<dbReference type="Proteomes" id="UP000295735">
    <property type="component" value="Unassembled WGS sequence"/>
</dbReference>
<proteinExistence type="predicted"/>